<feature type="domain" description="HTH cro/C1-type" evidence="2">
    <location>
        <begin position="16"/>
        <end position="70"/>
    </location>
</feature>
<dbReference type="SUPFAM" id="SSF47413">
    <property type="entry name" value="lambda repressor-like DNA-binding domains"/>
    <property type="match status" value="1"/>
</dbReference>
<dbReference type="RefSeq" id="WP_260718392.1">
    <property type="nucleotide sequence ID" value="NZ_CP104377.1"/>
</dbReference>
<dbReference type="InterPro" id="IPR010982">
    <property type="entry name" value="Lambda_DNA-bd_dom_sf"/>
</dbReference>
<reference evidence="3" key="1">
    <citation type="submission" date="2022-09" db="EMBL/GenBank/DDBJ databases">
        <title>Bacterial diversity in gut of crayfish and pufferfish.</title>
        <authorList>
            <person name="Huang Y."/>
        </authorList>
    </citation>
    <scope>NUCLEOTIDE SEQUENCE</scope>
    <source>
        <strain evidence="3">PR12</strain>
    </source>
</reference>
<dbReference type="Gene3D" id="1.10.260.40">
    <property type="entry name" value="lambda repressor-like DNA-binding domains"/>
    <property type="match status" value="1"/>
</dbReference>
<evidence type="ECO:0000313" key="3">
    <source>
        <dbReference type="EMBL" id="UXC16925.1"/>
    </source>
</evidence>
<accession>A0ABY5ZW10</accession>
<dbReference type="CDD" id="cd00093">
    <property type="entry name" value="HTH_XRE"/>
    <property type="match status" value="1"/>
</dbReference>
<sequence>MAKKRESITKRVGNRIAELRQSRNWSQADLAYRLQVEPEAIDRLECGKSTPSLQTLESLAAALQVHISDLVSERAATPDQQAMQISEWLAELEPADHALVTGVIQQLCERMRARSGHH</sequence>
<organism evidence="3 4">
    <name type="scientific">Comamonas squillarum</name>
    <dbReference type="NCBI Taxonomy" id="2977320"/>
    <lineage>
        <taxon>Bacteria</taxon>
        <taxon>Pseudomonadati</taxon>
        <taxon>Pseudomonadota</taxon>
        <taxon>Betaproteobacteria</taxon>
        <taxon>Burkholderiales</taxon>
        <taxon>Comamonadaceae</taxon>
        <taxon>Comamonas</taxon>
    </lineage>
</organism>
<evidence type="ECO:0000256" key="1">
    <source>
        <dbReference type="ARBA" id="ARBA00023125"/>
    </source>
</evidence>
<evidence type="ECO:0000259" key="2">
    <source>
        <dbReference type="PROSITE" id="PS50943"/>
    </source>
</evidence>
<dbReference type="InterPro" id="IPR050807">
    <property type="entry name" value="TransReg_Diox_bact_type"/>
</dbReference>
<dbReference type="SMART" id="SM00530">
    <property type="entry name" value="HTH_XRE"/>
    <property type="match status" value="1"/>
</dbReference>
<gene>
    <name evidence="3" type="ORF">N4T19_14495</name>
</gene>
<dbReference type="EMBL" id="CP104377">
    <property type="protein sequence ID" value="UXC16925.1"/>
    <property type="molecule type" value="Genomic_DNA"/>
</dbReference>
<dbReference type="Proteomes" id="UP001058290">
    <property type="component" value="Chromosome"/>
</dbReference>
<dbReference type="Pfam" id="PF01381">
    <property type="entry name" value="HTH_3"/>
    <property type="match status" value="1"/>
</dbReference>
<proteinExistence type="predicted"/>
<dbReference type="PANTHER" id="PTHR46797">
    <property type="entry name" value="HTH-TYPE TRANSCRIPTIONAL REGULATOR"/>
    <property type="match status" value="1"/>
</dbReference>
<dbReference type="InterPro" id="IPR001387">
    <property type="entry name" value="Cro/C1-type_HTH"/>
</dbReference>
<name>A0ABY5ZW10_9BURK</name>
<keyword evidence="4" id="KW-1185">Reference proteome</keyword>
<protein>
    <submittedName>
        <fullName evidence="3">Helix-turn-helix domain-containing protein</fullName>
    </submittedName>
</protein>
<dbReference type="PROSITE" id="PS50943">
    <property type="entry name" value="HTH_CROC1"/>
    <property type="match status" value="1"/>
</dbReference>
<keyword evidence="1" id="KW-0238">DNA-binding</keyword>
<dbReference type="PANTHER" id="PTHR46797:SF1">
    <property type="entry name" value="METHYLPHOSPHONATE SYNTHASE"/>
    <property type="match status" value="1"/>
</dbReference>
<evidence type="ECO:0000313" key="4">
    <source>
        <dbReference type="Proteomes" id="UP001058290"/>
    </source>
</evidence>